<dbReference type="EMBL" id="VSSQ01005728">
    <property type="protein sequence ID" value="MPM30216.1"/>
    <property type="molecule type" value="Genomic_DNA"/>
</dbReference>
<dbReference type="Gene3D" id="3.20.20.140">
    <property type="entry name" value="Metal-dependent hydrolases"/>
    <property type="match status" value="1"/>
</dbReference>
<evidence type="ECO:0000256" key="3">
    <source>
        <dbReference type="ARBA" id="ARBA00022723"/>
    </source>
</evidence>
<evidence type="ECO:0000256" key="2">
    <source>
        <dbReference type="ARBA" id="ARBA00012864"/>
    </source>
</evidence>
<dbReference type="InterPro" id="IPR032466">
    <property type="entry name" value="Metal_Hydrolase"/>
</dbReference>
<evidence type="ECO:0000259" key="8">
    <source>
        <dbReference type="Pfam" id="PF01979"/>
    </source>
</evidence>
<evidence type="ECO:0000313" key="9">
    <source>
        <dbReference type="EMBL" id="MPM30216.1"/>
    </source>
</evidence>
<dbReference type="EC" id="3.5.2.7" evidence="2"/>
<gene>
    <name evidence="9" type="primary">hutI_22</name>
    <name evidence="9" type="ORF">SDC9_76764</name>
</gene>
<proteinExistence type="predicted"/>
<dbReference type="InterPro" id="IPR011059">
    <property type="entry name" value="Metal-dep_hydrolase_composite"/>
</dbReference>
<dbReference type="SUPFAM" id="SSF51338">
    <property type="entry name" value="Composite domain of metallo-dependent hydrolases"/>
    <property type="match status" value="1"/>
</dbReference>
<keyword evidence="4 9" id="KW-0378">Hydrolase</keyword>
<dbReference type="Gene3D" id="2.30.40.10">
    <property type="entry name" value="Urease, subunit C, domain 1"/>
    <property type="match status" value="1"/>
</dbReference>
<protein>
    <recommendedName>
        <fullName evidence="2">imidazolonepropionase</fullName>
        <ecNumber evidence="2">3.5.2.7</ecNumber>
    </recommendedName>
</protein>
<dbReference type="SUPFAM" id="SSF51556">
    <property type="entry name" value="Metallo-dependent hydrolases"/>
    <property type="match status" value="1"/>
</dbReference>
<keyword evidence="7" id="KW-0408">Iron</keyword>
<dbReference type="PANTHER" id="PTHR42752:SF1">
    <property type="entry name" value="IMIDAZOLONEPROPIONASE-RELATED"/>
    <property type="match status" value="1"/>
</dbReference>
<keyword evidence="3" id="KW-0479">Metal-binding</keyword>
<evidence type="ECO:0000256" key="6">
    <source>
        <dbReference type="ARBA" id="ARBA00022833"/>
    </source>
</evidence>
<comment type="caution">
    <text evidence="9">The sequence shown here is derived from an EMBL/GenBank/DDBJ whole genome shotgun (WGS) entry which is preliminary data.</text>
</comment>
<sequence length="104" mass="11117">MIEQGVAVAVASDFNPGSCPSLNLQLSANLAYLKYRMTPEEVLTALTLNAACALGLGQTHGSIEPGKQADLVLWDADGMELLCYRMGSNQAGIVVKWGKIVHRN</sequence>
<feature type="domain" description="Amidohydrolase-related" evidence="8">
    <location>
        <begin position="1"/>
        <end position="80"/>
    </location>
</feature>
<evidence type="ECO:0000256" key="4">
    <source>
        <dbReference type="ARBA" id="ARBA00022801"/>
    </source>
</evidence>
<dbReference type="AlphaFoldDB" id="A0A644YNY0"/>
<keyword evidence="5" id="KW-0369">Histidine metabolism</keyword>
<dbReference type="InterPro" id="IPR006680">
    <property type="entry name" value="Amidohydro-rel"/>
</dbReference>
<evidence type="ECO:0000256" key="1">
    <source>
        <dbReference type="ARBA" id="ARBA00005023"/>
    </source>
</evidence>
<reference evidence="9" key="1">
    <citation type="submission" date="2019-08" db="EMBL/GenBank/DDBJ databases">
        <authorList>
            <person name="Kucharzyk K."/>
            <person name="Murdoch R.W."/>
            <person name="Higgins S."/>
            <person name="Loffler F."/>
        </authorList>
    </citation>
    <scope>NUCLEOTIDE SEQUENCE</scope>
</reference>
<dbReference type="InterPro" id="IPR005920">
    <property type="entry name" value="HutI"/>
</dbReference>
<dbReference type="PANTHER" id="PTHR42752">
    <property type="entry name" value="IMIDAZOLONEPROPIONASE"/>
    <property type="match status" value="1"/>
</dbReference>
<organism evidence="9">
    <name type="scientific">bioreactor metagenome</name>
    <dbReference type="NCBI Taxonomy" id="1076179"/>
    <lineage>
        <taxon>unclassified sequences</taxon>
        <taxon>metagenomes</taxon>
        <taxon>ecological metagenomes</taxon>
    </lineage>
</organism>
<evidence type="ECO:0000256" key="7">
    <source>
        <dbReference type="ARBA" id="ARBA00023004"/>
    </source>
</evidence>
<dbReference type="GO" id="GO:0005737">
    <property type="term" value="C:cytoplasm"/>
    <property type="evidence" value="ECO:0007669"/>
    <property type="project" value="InterPro"/>
</dbReference>
<dbReference type="GO" id="GO:0046872">
    <property type="term" value="F:metal ion binding"/>
    <property type="evidence" value="ECO:0007669"/>
    <property type="project" value="UniProtKB-KW"/>
</dbReference>
<keyword evidence="6" id="KW-0862">Zinc</keyword>
<accession>A0A644YNY0</accession>
<name>A0A644YNY0_9ZZZZ</name>
<dbReference type="GO" id="GO:0050480">
    <property type="term" value="F:imidazolonepropionase activity"/>
    <property type="evidence" value="ECO:0007669"/>
    <property type="project" value="UniProtKB-EC"/>
</dbReference>
<dbReference type="Pfam" id="PF01979">
    <property type="entry name" value="Amidohydro_1"/>
    <property type="match status" value="1"/>
</dbReference>
<evidence type="ECO:0000256" key="5">
    <source>
        <dbReference type="ARBA" id="ARBA00022808"/>
    </source>
</evidence>
<comment type="pathway">
    <text evidence="1">Amino-acid degradation.</text>
</comment>
<dbReference type="GO" id="GO:0019556">
    <property type="term" value="P:L-histidine catabolic process to glutamate and formamide"/>
    <property type="evidence" value="ECO:0007669"/>
    <property type="project" value="InterPro"/>
</dbReference>